<protein>
    <submittedName>
        <fullName evidence="6">TetR family transcriptional regulator</fullName>
    </submittedName>
</protein>
<dbReference type="EMBL" id="JAJOMB010000018">
    <property type="protein sequence ID" value="MCD5314835.1"/>
    <property type="molecule type" value="Genomic_DNA"/>
</dbReference>
<dbReference type="GO" id="GO:0000976">
    <property type="term" value="F:transcription cis-regulatory region binding"/>
    <property type="evidence" value="ECO:0007669"/>
    <property type="project" value="TreeGrafter"/>
</dbReference>
<comment type="caution">
    <text evidence="6">The sequence shown here is derived from an EMBL/GenBank/DDBJ whole genome shotgun (WGS) entry which is preliminary data.</text>
</comment>
<dbReference type="Proteomes" id="UP001138997">
    <property type="component" value="Unassembled WGS sequence"/>
</dbReference>
<evidence type="ECO:0000259" key="5">
    <source>
        <dbReference type="PROSITE" id="PS50977"/>
    </source>
</evidence>
<keyword evidence="7" id="KW-1185">Reference proteome</keyword>
<dbReference type="InterPro" id="IPR036271">
    <property type="entry name" value="Tet_transcr_reg_TetR-rel_C_sf"/>
</dbReference>
<dbReference type="PROSITE" id="PS50977">
    <property type="entry name" value="HTH_TETR_2"/>
    <property type="match status" value="1"/>
</dbReference>
<dbReference type="InterPro" id="IPR041583">
    <property type="entry name" value="TetR_C_31"/>
</dbReference>
<name>A0A9X1NIS4_9ACTN</name>
<evidence type="ECO:0000313" key="7">
    <source>
        <dbReference type="Proteomes" id="UP001138997"/>
    </source>
</evidence>
<accession>A0A9X1NIS4</accession>
<dbReference type="Gene3D" id="1.10.357.10">
    <property type="entry name" value="Tetracycline Repressor, domain 2"/>
    <property type="match status" value="1"/>
</dbReference>
<evidence type="ECO:0000256" key="4">
    <source>
        <dbReference type="PROSITE-ProRule" id="PRU00335"/>
    </source>
</evidence>
<reference evidence="6" key="1">
    <citation type="submission" date="2021-11" db="EMBL/GenBank/DDBJ databases">
        <title>Streptomyces corallinus and Kineosporia corallina sp. nov., two new coral-derived marine actinobacteria.</title>
        <authorList>
            <person name="Buangrab K."/>
            <person name="Sutthacheep M."/>
            <person name="Yeemin T."/>
            <person name="Harunari E."/>
            <person name="Igarashi Y."/>
            <person name="Sripreechasak P."/>
            <person name="Kanchanasin P."/>
            <person name="Tanasupawat S."/>
            <person name="Phongsopitanun W."/>
        </authorList>
    </citation>
    <scope>NUCLEOTIDE SEQUENCE</scope>
    <source>
        <strain evidence="6">JCM 31032</strain>
    </source>
</reference>
<dbReference type="SUPFAM" id="SSF46689">
    <property type="entry name" value="Homeodomain-like"/>
    <property type="match status" value="1"/>
</dbReference>
<keyword evidence="1" id="KW-0805">Transcription regulation</keyword>
<keyword evidence="3" id="KW-0804">Transcription</keyword>
<dbReference type="PANTHER" id="PTHR30055:SF234">
    <property type="entry name" value="HTH-TYPE TRANSCRIPTIONAL REGULATOR BETI"/>
    <property type="match status" value="1"/>
</dbReference>
<dbReference type="PRINTS" id="PR00455">
    <property type="entry name" value="HTHTETR"/>
</dbReference>
<dbReference type="InterPro" id="IPR023772">
    <property type="entry name" value="DNA-bd_HTH_TetR-type_CS"/>
</dbReference>
<sequence length="188" mass="20230">MNERRPQLVRAATELMMREGVAAATTRAVATELGVGQATIHYAFGSKHELHKAVLLAVTQEILSDVQAAAPPAAADFATGLRFFVDRLWESVTSAPERHHLVAELSLTALREPVLRASLQEHQRSVNEAIAGIIAAVAQDCGQELTRTPQALARAFVAAHDGLVVQYLTDQDAQAGRDCLLDLVTTMA</sequence>
<dbReference type="RefSeq" id="WP_231447639.1">
    <property type="nucleotide sequence ID" value="NZ_JAJOMB010000018.1"/>
</dbReference>
<dbReference type="Pfam" id="PF17940">
    <property type="entry name" value="TetR_C_31"/>
    <property type="match status" value="1"/>
</dbReference>
<evidence type="ECO:0000256" key="1">
    <source>
        <dbReference type="ARBA" id="ARBA00023015"/>
    </source>
</evidence>
<dbReference type="InterPro" id="IPR009057">
    <property type="entry name" value="Homeodomain-like_sf"/>
</dbReference>
<evidence type="ECO:0000256" key="2">
    <source>
        <dbReference type="ARBA" id="ARBA00023125"/>
    </source>
</evidence>
<keyword evidence="2 4" id="KW-0238">DNA-binding</keyword>
<dbReference type="GO" id="GO:0003700">
    <property type="term" value="F:DNA-binding transcription factor activity"/>
    <property type="evidence" value="ECO:0007669"/>
    <property type="project" value="TreeGrafter"/>
</dbReference>
<proteinExistence type="predicted"/>
<dbReference type="InterPro" id="IPR050109">
    <property type="entry name" value="HTH-type_TetR-like_transc_reg"/>
</dbReference>
<evidence type="ECO:0000313" key="6">
    <source>
        <dbReference type="EMBL" id="MCD5314835.1"/>
    </source>
</evidence>
<dbReference type="SUPFAM" id="SSF48498">
    <property type="entry name" value="Tetracyclin repressor-like, C-terminal domain"/>
    <property type="match status" value="1"/>
</dbReference>
<evidence type="ECO:0000256" key="3">
    <source>
        <dbReference type="ARBA" id="ARBA00023163"/>
    </source>
</evidence>
<dbReference type="InterPro" id="IPR001647">
    <property type="entry name" value="HTH_TetR"/>
</dbReference>
<dbReference type="AlphaFoldDB" id="A0A9X1NIS4"/>
<feature type="domain" description="HTH tetR-type" evidence="5">
    <location>
        <begin position="2"/>
        <end position="62"/>
    </location>
</feature>
<dbReference type="Pfam" id="PF00440">
    <property type="entry name" value="TetR_N"/>
    <property type="match status" value="1"/>
</dbReference>
<dbReference type="PANTHER" id="PTHR30055">
    <property type="entry name" value="HTH-TYPE TRANSCRIPTIONAL REGULATOR RUTR"/>
    <property type="match status" value="1"/>
</dbReference>
<gene>
    <name evidence="6" type="ORF">LR394_28430</name>
</gene>
<organism evidence="6 7">
    <name type="scientific">Kineosporia babensis</name>
    <dbReference type="NCBI Taxonomy" id="499548"/>
    <lineage>
        <taxon>Bacteria</taxon>
        <taxon>Bacillati</taxon>
        <taxon>Actinomycetota</taxon>
        <taxon>Actinomycetes</taxon>
        <taxon>Kineosporiales</taxon>
        <taxon>Kineosporiaceae</taxon>
        <taxon>Kineosporia</taxon>
    </lineage>
</organism>
<feature type="DNA-binding region" description="H-T-H motif" evidence="4">
    <location>
        <begin position="25"/>
        <end position="44"/>
    </location>
</feature>
<dbReference type="PROSITE" id="PS01081">
    <property type="entry name" value="HTH_TETR_1"/>
    <property type="match status" value="1"/>
</dbReference>